<evidence type="ECO:0000313" key="1">
    <source>
        <dbReference type="EMBL" id="GGB70835.1"/>
    </source>
</evidence>
<evidence type="ECO:0000313" key="2">
    <source>
        <dbReference type="Proteomes" id="UP000628079"/>
    </source>
</evidence>
<comment type="caution">
    <text evidence="1">The sequence shown here is derived from an EMBL/GenBank/DDBJ whole genome shotgun (WGS) entry which is preliminary data.</text>
</comment>
<protein>
    <recommendedName>
        <fullName evidence="3">DUF559 domain-containing protein</fullName>
    </recommendedName>
</protein>
<reference evidence="1" key="1">
    <citation type="journal article" date="2014" name="Int. J. Syst. Evol. Microbiol.">
        <title>Complete genome sequence of Corynebacterium casei LMG S-19264T (=DSM 44701T), isolated from a smear-ripened cheese.</title>
        <authorList>
            <consortium name="US DOE Joint Genome Institute (JGI-PGF)"/>
            <person name="Walter F."/>
            <person name="Albersmeier A."/>
            <person name="Kalinowski J."/>
            <person name="Ruckert C."/>
        </authorList>
    </citation>
    <scope>NUCLEOTIDE SEQUENCE</scope>
    <source>
        <strain evidence="1">CGMCC 1.10749</strain>
    </source>
</reference>
<accession>A0A8H9KRL4</accession>
<reference evidence="1" key="2">
    <citation type="submission" date="2020-09" db="EMBL/GenBank/DDBJ databases">
        <authorList>
            <person name="Sun Q."/>
            <person name="Zhou Y."/>
        </authorList>
    </citation>
    <scope>NUCLEOTIDE SEQUENCE</scope>
    <source>
        <strain evidence="1">CGMCC 1.10749</strain>
    </source>
</reference>
<dbReference type="AlphaFoldDB" id="A0A8H9KRL4"/>
<dbReference type="RefSeq" id="WP_052116989.1">
    <property type="nucleotide sequence ID" value="NZ_BMEA01000001.1"/>
</dbReference>
<name>A0A8H9KRL4_9MICO</name>
<gene>
    <name evidence="1" type="ORF">GCM10011314_07710</name>
</gene>
<sequence length="281" mass="30485">MVEAPVTLAERAAAFAVGMPSARAFSHLTAARLLGLPLPSGLAHEADTGPLHVMACTDDGQVRREGCVGHRGLEIRATTLLDGVRVVDPAHTWVDVGELRRGRLTVDDLVVLGDAAVARIDNASGQQVRSGAHTSAGTRALHTALHGRVRPRGKVMLAQALETVRPRVRSPMETRARLMFVHAGFPEPEVGGVIVDDAGEFLAEGDLVWRSERVVAEYQGAHHAEIARRSADTGRRHLLEGHGWRVRELFAEDVYRAPRRRNTLEVVAVMLGLDLATLFIT</sequence>
<dbReference type="EMBL" id="BMEA01000001">
    <property type="protein sequence ID" value="GGB70835.1"/>
    <property type="molecule type" value="Genomic_DNA"/>
</dbReference>
<evidence type="ECO:0008006" key="3">
    <source>
        <dbReference type="Google" id="ProtNLM"/>
    </source>
</evidence>
<proteinExistence type="predicted"/>
<organism evidence="1 2">
    <name type="scientific">Knoellia flava</name>
    <dbReference type="NCBI Taxonomy" id="913969"/>
    <lineage>
        <taxon>Bacteria</taxon>
        <taxon>Bacillati</taxon>
        <taxon>Actinomycetota</taxon>
        <taxon>Actinomycetes</taxon>
        <taxon>Micrococcales</taxon>
        <taxon>Intrasporangiaceae</taxon>
        <taxon>Knoellia</taxon>
    </lineage>
</organism>
<dbReference type="Proteomes" id="UP000628079">
    <property type="component" value="Unassembled WGS sequence"/>
</dbReference>